<dbReference type="PANTHER" id="PTHR10724">
    <property type="entry name" value="30S RIBOSOMAL PROTEIN S1"/>
    <property type="match status" value="1"/>
</dbReference>
<sequence length="175" mass="19327">MADVPASEARRAFLRTLEKGQVRRGTVSSVSDVDALVDLGGFDGLLRTPEVSWQRREVPLGQVLRVGQDVTVTVLDVDADRDWLTVSLKSLRDDPFREFARTHLGHVVPGRVTKVASIGVFVRVHDHVEGLLPASELPEREDDDQHPAVGDVLVVEIADINLDRRRVKLALRDGG</sequence>
<gene>
    <name evidence="5" type="ORF">WKI71_43420</name>
</gene>
<feature type="domain" description="S1 motif" evidence="4">
    <location>
        <begin position="105"/>
        <end position="172"/>
    </location>
</feature>
<name>A0ABU8UUZ0_9ACTN</name>
<dbReference type="InterPro" id="IPR050437">
    <property type="entry name" value="Ribos_protein_bS1-like"/>
</dbReference>
<evidence type="ECO:0000256" key="2">
    <source>
        <dbReference type="ARBA" id="ARBA00022980"/>
    </source>
</evidence>
<dbReference type="InterPro" id="IPR012340">
    <property type="entry name" value="NA-bd_OB-fold"/>
</dbReference>
<dbReference type="Pfam" id="PF00575">
    <property type="entry name" value="S1"/>
    <property type="match status" value="2"/>
</dbReference>
<dbReference type="InterPro" id="IPR003029">
    <property type="entry name" value="S1_domain"/>
</dbReference>
<evidence type="ECO:0000313" key="5">
    <source>
        <dbReference type="EMBL" id="MEJ8672721.1"/>
    </source>
</evidence>
<evidence type="ECO:0000313" key="6">
    <source>
        <dbReference type="Proteomes" id="UP001376459"/>
    </source>
</evidence>
<comment type="caution">
    <text evidence="5">The sequence shown here is derived from an EMBL/GenBank/DDBJ whole genome shotgun (WGS) entry which is preliminary data.</text>
</comment>
<evidence type="ECO:0000256" key="1">
    <source>
        <dbReference type="ARBA" id="ARBA00006767"/>
    </source>
</evidence>
<dbReference type="EMBL" id="JBBKAK010000001">
    <property type="protein sequence ID" value="MEJ8672721.1"/>
    <property type="molecule type" value="Genomic_DNA"/>
</dbReference>
<reference evidence="5 6" key="1">
    <citation type="submission" date="2024-03" db="EMBL/GenBank/DDBJ databases">
        <title>Novel Streptomyces species of biotechnological and ecological value are a feature of Machair soil.</title>
        <authorList>
            <person name="Prole J.R."/>
            <person name="Goodfellow M."/>
            <person name="Allenby N."/>
            <person name="Ward A.C."/>
        </authorList>
    </citation>
    <scope>NUCLEOTIDE SEQUENCE [LARGE SCALE GENOMIC DNA]</scope>
    <source>
        <strain evidence="5 6">MS1.AVA.1</strain>
    </source>
</reference>
<keyword evidence="6" id="KW-1185">Reference proteome</keyword>
<dbReference type="PROSITE" id="PS50126">
    <property type="entry name" value="S1"/>
    <property type="match status" value="2"/>
</dbReference>
<dbReference type="PANTHER" id="PTHR10724:SF7">
    <property type="entry name" value="SMALL RIBOSOMAL SUBUNIT PROTEIN BS1C"/>
    <property type="match status" value="1"/>
</dbReference>
<comment type="similarity">
    <text evidence="1">Belongs to the bacterial ribosomal protein bS1 family.</text>
</comment>
<dbReference type="Proteomes" id="UP001376459">
    <property type="component" value="Unassembled WGS sequence"/>
</dbReference>
<protein>
    <submittedName>
        <fullName evidence="5">S1 RNA-binding domain-containing protein</fullName>
    </submittedName>
</protein>
<keyword evidence="2" id="KW-0689">Ribosomal protein</keyword>
<organism evidence="5 6">
    <name type="scientific">Streptomyces machairae</name>
    <dbReference type="NCBI Taxonomy" id="3134109"/>
    <lineage>
        <taxon>Bacteria</taxon>
        <taxon>Bacillati</taxon>
        <taxon>Actinomycetota</taxon>
        <taxon>Actinomycetes</taxon>
        <taxon>Kitasatosporales</taxon>
        <taxon>Streptomycetaceae</taxon>
        <taxon>Streptomyces</taxon>
    </lineage>
</organism>
<keyword evidence="3" id="KW-0687">Ribonucleoprotein</keyword>
<accession>A0ABU8UUZ0</accession>
<feature type="domain" description="S1 motif" evidence="4">
    <location>
        <begin position="20"/>
        <end position="89"/>
    </location>
</feature>
<dbReference type="SUPFAM" id="SSF50249">
    <property type="entry name" value="Nucleic acid-binding proteins"/>
    <property type="match status" value="2"/>
</dbReference>
<dbReference type="Gene3D" id="2.40.50.140">
    <property type="entry name" value="Nucleic acid-binding proteins"/>
    <property type="match status" value="2"/>
</dbReference>
<dbReference type="SMART" id="SM00316">
    <property type="entry name" value="S1"/>
    <property type="match status" value="2"/>
</dbReference>
<evidence type="ECO:0000256" key="3">
    <source>
        <dbReference type="ARBA" id="ARBA00023274"/>
    </source>
</evidence>
<evidence type="ECO:0000259" key="4">
    <source>
        <dbReference type="PROSITE" id="PS50126"/>
    </source>
</evidence>
<proteinExistence type="inferred from homology"/>